<evidence type="ECO:0000313" key="1">
    <source>
        <dbReference type="EMBL" id="EGW05775.1"/>
    </source>
</evidence>
<organism evidence="1 2">
    <name type="scientific">Cricetulus griseus</name>
    <name type="common">Chinese hamster</name>
    <name type="synonym">Cricetulus barabensis griseus</name>
    <dbReference type="NCBI Taxonomy" id="10029"/>
    <lineage>
        <taxon>Eukaryota</taxon>
        <taxon>Metazoa</taxon>
        <taxon>Chordata</taxon>
        <taxon>Craniata</taxon>
        <taxon>Vertebrata</taxon>
        <taxon>Euteleostomi</taxon>
        <taxon>Mammalia</taxon>
        <taxon>Eutheria</taxon>
        <taxon>Euarchontoglires</taxon>
        <taxon>Glires</taxon>
        <taxon>Rodentia</taxon>
        <taxon>Myomorpha</taxon>
        <taxon>Muroidea</taxon>
        <taxon>Cricetidae</taxon>
        <taxon>Cricetinae</taxon>
        <taxon>Cricetulus</taxon>
    </lineage>
</organism>
<dbReference type="EMBL" id="JH002016">
    <property type="protein sequence ID" value="EGW05775.1"/>
    <property type="molecule type" value="Genomic_DNA"/>
</dbReference>
<accession>G3ID75</accession>
<reference evidence="2" key="1">
    <citation type="journal article" date="2011" name="Nat. Biotechnol.">
        <title>The genomic sequence of the Chinese hamster ovary (CHO)-K1 cell line.</title>
        <authorList>
            <person name="Xu X."/>
            <person name="Nagarajan H."/>
            <person name="Lewis N.E."/>
            <person name="Pan S."/>
            <person name="Cai Z."/>
            <person name="Liu X."/>
            <person name="Chen W."/>
            <person name="Xie M."/>
            <person name="Wang W."/>
            <person name="Hammond S."/>
            <person name="Andersen M.R."/>
            <person name="Neff N."/>
            <person name="Passarelli B."/>
            <person name="Koh W."/>
            <person name="Fan H.C."/>
            <person name="Wang J."/>
            <person name="Gui Y."/>
            <person name="Lee K.H."/>
            <person name="Betenbaugh M.J."/>
            <person name="Quake S.R."/>
            <person name="Famili I."/>
            <person name="Palsson B.O."/>
            <person name="Wang J."/>
        </authorList>
    </citation>
    <scope>NUCLEOTIDE SEQUENCE [LARGE SCALE GENOMIC DNA]</scope>
    <source>
        <strain evidence="2">CHO K1 cell line</strain>
    </source>
</reference>
<protein>
    <submittedName>
        <fullName evidence="1">Uncharacterized protein</fullName>
    </submittedName>
</protein>
<proteinExistence type="predicted"/>
<gene>
    <name evidence="1" type="ORF">I79_021648</name>
</gene>
<sequence length="64" mass="7269">MELPAHSFLENKRILGMAKEAYQDGYIKVRMVLKGQGDMLHTLALWCECLSTVPKLSSTKLFLL</sequence>
<dbReference type="Proteomes" id="UP000001075">
    <property type="component" value="Unassembled WGS sequence"/>
</dbReference>
<name>G3ID75_CRIGR</name>
<dbReference type="InParanoid" id="G3ID75"/>
<dbReference type="AlphaFoldDB" id="G3ID75"/>
<evidence type="ECO:0000313" key="2">
    <source>
        <dbReference type="Proteomes" id="UP000001075"/>
    </source>
</evidence>